<dbReference type="InterPro" id="IPR020904">
    <property type="entry name" value="Sc_DH/Rdtase_CS"/>
</dbReference>
<dbReference type="PANTHER" id="PTHR42760:SF133">
    <property type="entry name" value="3-OXOACYL-[ACYL-CARRIER-PROTEIN] REDUCTASE"/>
    <property type="match status" value="1"/>
</dbReference>
<dbReference type="EMBL" id="CP001867">
    <property type="protein sequence ID" value="ADB73508.1"/>
    <property type="molecule type" value="Genomic_DNA"/>
</dbReference>
<dbReference type="SUPFAM" id="SSF51735">
    <property type="entry name" value="NAD(P)-binding Rossmann-fold domains"/>
    <property type="match status" value="1"/>
</dbReference>
<dbReference type="FunFam" id="3.40.50.720:FF:000084">
    <property type="entry name" value="Short-chain dehydrogenase reductase"/>
    <property type="match status" value="1"/>
</dbReference>
<dbReference type="NCBIfam" id="NF005559">
    <property type="entry name" value="PRK07231.1"/>
    <property type="match status" value="1"/>
</dbReference>
<accession>D2S886</accession>
<reference evidence="5" key="2">
    <citation type="submission" date="2010-01" db="EMBL/GenBank/DDBJ databases">
        <title>The complete genome of Geodermatophilus obscurus DSM 43160.</title>
        <authorList>
            <consortium name="US DOE Joint Genome Institute (JGI-PGF)"/>
            <person name="Lucas S."/>
            <person name="Copeland A."/>
            <person name="Lapidus A."/>
            <person name="Glavina del Rio T."/>
            <person name="Dalin E."/>
            <person name="Tice H."/>
            <person name="Bruce D."/>
            <person name="Goodwin L."/>
            <person name="Pitluck S."/>
            <person name="Kyrpides N."/>
            <person name="Mavromatis K."/>
            <person name="Ivanova N."/>
            <person name="Munk A.C."/>
            <person name="Brettin T."/>
            <person name="Detter J.C."/>
            <person name="Han C."/>
            <person name="Larimer F."/>
            <person name="Land M."/>
            <person name="Hauser L."/>
            <person name="Markowitz V."/>
            <person name="Cheng J.-F."/>
            <person name="Hugenholtz P."/>
            <person name="Woyke T."/>
            <person name="Wu D."/>
            <person name="Jando M."/>
            <person name="Schneider S."/>
            <person name="Klenk H.-P."/>
            <person name="Eisen J.A."/>
        </authorList>
    </citation>
    <scope>NUCLEOTIDE SEQUENCE [LARGE SCALE GENOMIC DNA]</scope>
    <source>
        <strain evidence="5">ATCC 25078 / DSM 43160 / JCM 3152 / KCC A-0152 / KCTC 9177 / NBRC 13315 / NRRL B-3577 / G-20</strain>
    </source>
</reference>
<dbReference type="OrthoDB" id="286404at2"/>
<dbReference type="NCBIfam" id="NF009466">
    <property type="entry name" value="PRK12826.1-2"/>
    <property type="match status" value="1"/>
</dbReference>
<feature type="domain" description="Ketoreductase" evidence="3">
    <location>
        <begin position="8"/>
        <end position="191"/>
    </location>
</feature>
<keyword evidence="5" id="KW-1185">Reference proteome</keyword>
<dbReference type="RefSeq" id="WP_012946949.1">
    <property type="nucleotide sequence ID" value="NC_013757.1"/>
</dbReference>
<dbReference type="PRINTS" id="PR00081">
    <property type="entry name" value="GDHRDH"/>
</dbReference>
<keyword evidence="2" id="KW-0560">Oxidoreductase</keyword>
<name>D2S886_GEOOG</name>
<dbReference type="InterPro" id="IPR036291">
    <property type="entry name" value="NAD(P)-bd_dom_sf"/>
</dbReference>
<dbReference type="InterPro" id="IPR057326">
    <property type="entry name" value="KR_dom"/>
</dbReference>
<evidence type="ECO:0000256" key="1">
    <source>
        <dbReference type="ARBA" id="ARBA00006484"/>
    </source>
</evidence>
<dbReference type="Pfam" id="PF13561">
    <property type="entry name" value="adh_short_C2"/>
    <property type="match status" value="1"/>
</dbReference>
<evidence type="ECO:0000256" key="2">
    <source>
        <dbReference type="ARBA" id="ARBA00023002"/>
    </source>
</evidence>
<dbReference type="InterPro" id="IPR002347">
    <property type="entry name" value="SDR_fam"/>
</dbReference>
<dbReference type="GO" id="GO:0016616">
    <property type="term" value="F:oxidoreductase activity, acting on the CH-OH group of donors, NAD or NADP as acceptor"/>
    <property type="evidence" value="ECO:0007669"/>
    <property type="project" value="UniProtKB-ARBA"/>
</dbReference>
<gene>
    <name evidence="4" type="ordered locus">Gobs_0738</name>
</gene>
<evidence type="ECO:0000259" key="3">
    <source>
        <dbReference type="SMART" id="SM00822"/>
    </source>
</evidence>
<dbReference type="STRING" id="526225.Gobs_0738"/>
<dbReference type="PRINTS" id="PR00080">
    <property type="entry name" value="SDRFAMILY"/>
</dbReference>
<dbReference type="PROSITE" id="PS00061">
    <property type="entry name" value="ADH_SHORT"/>
    <property type="match status" value="1"/>
</dbReference>
<comment type="similarity">
    <text evidence="1">Belongs to the short-chain dehydrogenases/reductases (SDR) family.</text>
</comment>
<protein>
    <submittedName>
        <fullName evidence="4">Short-chain dehydrogenase/reductase SDR</fullName>
    </submittedName>
</protein>
<evidence type="ECO:0000313" key="4">
    <source>
        <dbReference type="EMBL" id="ADB73508.1"/>
    </source>
</evidence>
<organism evidence="4 5">
    <name type="scientific">Geodermatophilus obscurus (strain ATCC 25078 / DSM 43160 / JCM 3152 / CCUG 61914 / KCC A-0152 / KCTC 9177 / NBRC 13315 / NRRL B-3577 / G-20)</name>
    <dbReference type="NCBI Taxonomy" id="526225"/>
    <lineage>
        <taxon>Bacteria</taxon>
        <taxon>Bacillati</taxon>
        <taxon>Actinomycetota</taxon>
        <taxon>Actinomycetes</taxon>
        <taxon>Geodermatophilales</taxon>
        <taxon>Geodermatophilaceae</taxon>
        <taxon>Geodermatophilus</taxon>
    </lineage>
</organism>
<dbReference type="KEGG" id="gob:Gobs_0738"/>
<evidence type="ECO:0000313" key="5">
    <source>
        <dbReference type="Proteomes" id="UP000001382"/>
    </source>
</evidence>
<reference evidence="4 5" key="1">
    <citation type="journal article" date="2010" name="Stand. Genomic Sci.">
        <title>Complete genome sequence of Geodermatophilus obscurus type strain (G-20).</title>
        <authorList>
            <person name="Ivanova N."/>
            <person name="Sikorski J."/>
            <person name="Jando M."/>
            <person name="Munk C."/>
            <person name="Lapidus A."/>
            <person name="Glavina Del Rio T."/>
            <person name="Copeland A."/>
            <person name="Tice H."/>
            <person name="Cheng J.-F."/>
            <person name="Lucas S."/>
            <person name="Chen F."/>
            <person name="Nolan M."/>
            <person name="Bruce D."/>
            <person name="Goodwin L."/>
            <person name="Pitluck S."/>
            <person name="Mavromatis K."/>
            <person name="Mikhailova N."/>
            <person name="Pati A."/>
            <person name="Chen A."/>
            <person name="Palaniappan K."/>
            <person name="Land M."/>
            <person name="Hauser L."/>
            <person name="Chang Y.-J."/>
            <person name="Jeffries C.D."/>
            <person name="Meincke L."/>
            <person name="Brettin T."/>
            <person name="Detter J.C."/>
            <person name="Detter J.C."/>
            <person name="Rohde M."/>
            <person name="Goeker M."/>
            <person name="Bristow J."/>
            <person name="Eisen J.A."/>
            <person name="Markowitz V."/>
            <person name="Hugenholtz P."/>
            <person name="Kyrpides N.C."/>
            <person name="Klenk H.-P."/>
        </authorList>
    </citation>
    <scope>NUCLEOTIDE SEQUENCE [LARGE SCALE GENOMIC DNA]</scope>
    <source>
        <strain evidence="5">ATCC 25078 / DSM 43160 / JCM 3152 / KCC A-0152 / KCTC 9177 / NBRC 13315 / NRRL B-3577 / G-20</strain>
    </source>
</reference>
<proteinExistence type="inferred from homology"/>
<dbReference type="Proteomes" id="UP000001382">
    <property type="component" value="Chromosome"/>
</dbReference>
<dbReference type="SMART" id="SM00822">
    <property type="entry name" value="PKS_KR"/>
    <property type="match status" value="1"/>
</dbReference>
<dbReference type="PANTHER" id="PTHR42760">
    <property type="entry name" value="SHORT-CHAIN DEHYDROGENASES/REDUCTASES FAMILY MEMBER"/>
    <property type="match status" value="1"/>
</dbReference>
<sequence>MVVELTGKYALVTGGSRGIGRAITLGLARHGATVMACYRNGGEAVDSLDKELEQIGGDHRLMPADVTAPDAVEELTEECRERFGALDVVVNNAGVTSRAPIAQLPLAEWQRVMDTNLTGAFLVTQKALPLMGPGASIVNIGSRAARAGMPASGHYTATKAGLVGLTRSLAKELGPRGIRVNVVAPGVIDTGEEQNAPPEARTAIAARTGGLSALGRRGSPDEVAGAVVFLASDLSTYLTGATIDVDGGI</sequence>
<dbReference type="Gene3D" id="3.40.50.720">
    <property type="entry name" value="NAD(P)-binding Rossmann-like Domain"/>
    <property type="match status" value="1"/>
</dbReference>
<dbReference type="eggNOG" id="COG1028">
    <property type="taxonomic scope" value="Bacteria"/>
</dbReference>
<dbReference type="HOGENOM" id="CLU_010194_1_3_11"/>
<dbReference type="AlphaFoldDB" id="D2S886"/>